<dbReference type="EMBL" id="MU839833">
    <property type="protein sequence ID" value="KAK1755527.1"/>
    <property type="molecule type" value="Genomic_DNA"/>
</dbReference>
<proteinExistence type="predicted"/>
<evidence type="ECO:0000259" key="1">
    <source>
        <dbReference type="Pfam" id="PF01926"/>
    </source>
</evidence>
<evidence type="ECO:0000313" key="3">
    <source>
        <dbReference type="Proteomes" id="UP001239445"/>
    </source>
</evidence>
<dbReference type="CDD" id="cd00882">
    <property type="entry name" value="Ras_like_GTPase"/>
    <property type="match status" value="1"/>
</dbReference>
<organism evidence="2 3">
    <name type="scientific">Echria macrotheca</name>
    <dbReference type="NCBI Taxonomy" id="438768"/>
    <lineage>
        <taxon>Eukaryota</taxon>
        <taxon>Fungi</taxon>
        <taxon>Dikarya</taxon>
        <taxon>Ascomycota</taxon>
        <taxon>Pezizomycotina</taxon>
        <taxon>Sordariomycetes</taxon>
        <taxon>Sordariomycetidae</taxon>
        <taxon>Sordariales</taxon>
        <taxon>Schizotheciaceae</taxon>
        <taxon>Echria</taxon>
    </lineage>
</organism>
<dbReference type="GO" id="GO:0005525">
    <property type="term" value="F:GTP binding"/>
    <property type="evidence" value="ECO:0007669"/>
    <property type="project" value="InterPro"/>
</dbReference>
<dbReference type="InterPro" id="IPR027417">
    <property type="entry name" value="P-loop_NTPase"/>
</dbReference>
<reference evidence="2" key="1">
    <citation type="submission" date="2023-06" db="EMBL/GenBank/DDBJ databases">
        <title>Genome-scale phylogeny and comparative genomics of the fungal order Sordariales.</title>
        <authorList>
            <consortium name="Lawrence Berkeley National Laboratory"/>
            <person name="Hensen N."/>
            <person name="Bonometti L."/>
            <person name="Westerberg I."/>
            <person name="Brannstrom I.O."/>
            <person name="Guillou S."/>
            <person name="Cros-Aarteil S."/>
            <person name="Calhoun S."/>
            <person name="Haridas S."/>
            <person name="Kuo A."/>
            <person name="Mondo S."/>
            <person name="Pangilinan J."/>
            <person name="Riley R."/>
            <person name="Labutti K."/>
            <person name="Andreopoulos B."/>
            <person name="Lipzen A."/>
            <person name="Chen C."/>
            <person name="Yanf M."/>
            <person name="Daum C."/>
            <person name="Ng V."/>
            <person name="Clum A."/>
            <person name="Steindorff A."/>
            <person name="Ohm R."/>
            <person name="Martin F."/>
            <person name="Silar P."/>
            <person name="Natvig D."/>
            <person name="Lalanne C."/>
            <person name="Gautier V."/>
            <person name="Ament-Velasquez S.L."/>
            <person name="Kruys A."/>
            <person name="Hutchinson M.I."/>
            <person name="Powell A.J."/>
            <person name="Barry K."/>
            <person name="Miller A.N."/>
            <person name="Grigoriev I.V."/>
            <person name="Debuchy R."/>
            <person name="Gladieux P."/>
            <person name="Thoren M.H."/>
            <person name="Johannesson H."/>
        </authorList>
    </citation>
    <scope>NUCLEOTIDE SEQUENCE</scope>
    <source>
        <strain evidence="2">PSN4</strain>
    </source>
</reference>
<gene>
    <name evidence="2" type="ORF">QBC47DRAFT_380590</name>
</gene>
<dbReference type="AlphaFoldDB" id="A0AAJ0BEV7"/>
<evidence type="ECO:0000313" key="2">
    <source>
        <dbReference type="EMBL" id="KAK1755527.1"/>
    </source>
</evidence>
<protein>
    <submittedName>
        <fullName evidence="2">Nucleolar GTP-binding protein 1</fullName>
    </submittedName>
</protein>
<feature type="domain" description="G" evidence="1">
    <location>
        <begin position="5"/>
        <end position="68"/>
    </location>
</feature>
<accession>A0AAJ0BEV7</accession>
<dbReference type="SUPFAM" id="SSF52540">
    <property type="entry name" value="P-loop containing nucleoside triphosphate hydrolases"/>
    <property type="match status" value="1"/>
</dbReference>
<name>A0AAJ0BEV7_9PEZI</name>
<dbReference type="InterPro" id="IPR006073">
    <property type="entry name" value="GTP-bd"/>
</dbReference>
<comment type="caution">
    <text evidence="2">The sequence shown here is derived from an EMBL/GenBank/DDBJ whole genome shotgun (WGS) entry which is preliminary data.</text>
</comment>
<dbReference type="Pfam" id="PF01926">
    <property type="entry name" value="MMR_HSR1"/>
    <property type="match status" value="1"/>
</dbReference>
<dbReference type="Gene3D" id="3.40.50.300">
    <property type="entry name" value="P-loop containing nucleotide triphosphate hydrolases"/>
    <property type="match status" value="1"/>
</dbReference>
<keyword evidence="3" id="KW-1185">Reference proteome</keyword>
<dbReference type="Proteomes" id="UP001239445">
    <property type="component" value="Unassembled WGS sequence"/>
</dbReference>
<sequence>MPVVILLVGPTGSGKSTFVNHLLSPGRNMAKVGAKGDEKPCTKTCARYDIAVDGNDYILIDTPGFENHQPSHFKTLTRISELQKNTGVDPLTITGAIYFHRITDGKHSGPLRDDLRIFREMCGEDFFPCVAFVTTTWDILNKRARESRYEKYNDDLDRRYLRFSEQGPEIFKCFNDRPTCSAVVRHFSKLATSSGGKRNELLLFKELSSGVKVRWTAAGKITQKPSRGNKGCIIL</sequence>